<proteinExistence type="predicted"/>
<dbReference type="AlphaFoldDB" id="A0AAV9QFB3"/>
<comment type="caution">
    <text evidence="4">The sequence shown here is derived from an EMBL/GenBank/DDBJ whole genome shotgun (WGS) entry which is preliminary data.</text>
</comment>
<feature type="compositionally biased region" description="Polar residues" evidence="2">
    <location>
        <begin position="1"/>
        <end position="13"/>
    </location>
</feature>
<dbReference type="PANTHER" id="PTHR42470">
    <property type="entry name" value="VAST DOMAIN-CONTAINING PROTEIN"/>
    <property type="match status" value="1"/>
</dbReference>
<dbReference type="Pfam" id="PF25545">
    <property type="entry name" value="DUF7924"/>
    <property type="match status" value="1"/>
</dbReference>
<dbReference type="Proteomes" id="UP001345827">
    <property type="component" value="Unassembled WGS sequence"/>
</dbReference>
<evidence type="ECO:0000313" key="5">
    <source>
        <dbReference type="Proteomes" id="UP001345827"/>
    </source>
</evidence>
<dbReference type="InterPro" id="IPR057684">
    <property type="entry name" value="DUF7924"/>
</dbReference>
<feature type="coiled-coil region" evidence="1">
    <location>
        <begin position="362"/>
        <end position="389"/>
    </location>
</feature>
<dbReference type="PANTHER" id="PTHR42470:SF1">
    <property type="entry name" value="VAST DOMAIN-CONTAINING PROTEIN"/>
    <property type="match status" value="1"/>
</dbReference>
<feature type="compositionally biased region" description="Polar residues" evidence="2">
    <location>
        <begin position="398"/>
        <end position="423"/>
    </location>
</feature>
<feature type="domain" description="DUF7924" evidence="3">
    <location>
        <begin position="108"/>
        <end position="237"/>
    </location>
</feature>
<feature type="region of interest" description="Disordered" evidence="2">
    <location>
        <begin position="396"/>
        <end position="432"/>
    </location>
</feature>
<evidence type="ECO:0000256" key="1">
    <source>
        <dbReference type="SAM" id="Coils"/>
    </source>
</evidence>
<evidence type="ECO:0000259" key="3">
    <source>
        <dbReference type="Pfam" id="PF25545"/>
    </source>
</evidence>
<protein>
    <recommendedName>
        <fullName evidence="3">DUF7924 domain-containing protein</fullName>
    </recommendedName>
</protein>
<accession>A0AAV9QFB3</accession>
<feature type="region of interest" description="Disordered" evidence="2">
    <location>
        <begin position="1"/>
        <end position="20"/>
    </location>
</feature>
<sequence length="432" mass="48269">MSVASDSPASSPTDGLPPSSYDGSHLPWRTFRHEVLSPHGIRVLETPPKERIPTTFLKIIETASRDTSRFDNQKTSFWNQVLTGRGFGPSPLFPPNLLPPIEKESCLARCYVSPGATMYCPFLTFERAYGNNQHRVESANNQCAIGGAYCVRALQMLYARAWKGEMMPELPVTFSCTIDNSFALLNLHWIDQGQAYCMAPLCQFDLSKDVHFSKFLVWIQAIGDWALTRVLPLVKEAVHRLQTATNVPPTPGVHPAKLRLDTRMNNNDLIMSSLKTAFDDIPWRFDGDDYTPSCSSTASWGSPMVTEVTFQNVNYPSVRPPRSNTMDPSTLARKRTAKLNPSPATPPPAYLQNQDMVWQKRFNHAMDEIRELQQQMQTLKRELDTAQTALRDEMISIKSGSESSTPSTPKVASSSQIPATVKSSPRLLMTKG</sequence>
<dbReference type="EMBL" id="JAXLQG010000004">
    <property type="protein sequence ID" value="KAK5540793.1"/>
    <property type="molecule type" value="Genomic_DNA"/>
</dbReference>
<reference evidence="4 5" key="1">
    <citation type="submission" date="2023-06" db="EMBL/GenBank/DDBJ databases">
        <title>Black Yeasts Isolated from many extreme environments.</title>
        <authorList>
            <person name="Coleine C."/>
            <person name="Stajich J.E."/>
            <person name="Selbmann L."/>
        </authorList>
    </citation>
    <scope>NUCLEOTIDE SEQUENCE [LARGE SCALE GENOMIC DNA]</scope>
    <source>
        <strain evidence="4 5">CCFEE 5887</strain>
    </source>
</reference>
<keyword evidence="5" id="KW-1185">Reference proteome</keyword>
<keyword evidence="1" id="KW-0175">Coiled coil</keyword>
<gene>
    <name evidence="4" type="ORF">LTR25_002570</name>
</gene>
<organism evidence="4 5">
    <name type="scientific">Vermiconidia calcicola</name>
    <dbReference type="NCBI Taxonomy" id="1690605"/>
    <lineage>
        <taxon>Eukaryota</taxon>
        <taxon>Fungi</taxon>
        <taxon>Dikarya</taxon>
        <taxon>Ascomycota</taxon>
        <taxon>Pezizomycotina</taxon>
        <taxon>Dothideomycetes</taxon>
        <taxon>Dothideomycetidae</taxon>
        <taxon>Mycosphaerellales</taxon>
        <taxon>Extremaceae</taxon>
        <taxon>Vermiconidia</taxon>
    </lineage>
</organism>
<evidence type="ECO:0000256" key="2">
    <source>
        <dbReference type="SAM" id="MobiDB-lite"/>
    </source>
</evidence>
<evidence type="ECO:0000313" key="4">
    <source>
        <dbReference type="EMBL" id="KAK5540793.1"/>
    </source>
</evidence>
<name>A0AAV9QFB3_9PEZI</name>